<dbReference type="GO" id="GO:0005829">
    <property type="term" value="C:cytosol"/>
    <property type="evidence" value="ECO:0007669"/>
    <property type="project" value="TreeGrafter"/>
</dbReference>
<evidence type="ECO:0000256" key="2">
    <source>
        <dbReference type="ARBA" id="ARBA00022801"/>
    </source>
</evidence>
<reference evidence="7 8" key="1">
    <citation type="submission" date="2016-11" db="EMBL/GenBank/DDBJ databases">
        <authorList>
            <person name="Jaros S."/>
            <person name="Januszkiewicz K."/>
            <person name="Wedrychowicz H."/>
        </authorList>
    </citation>
    <scope>NUCLEOTIDE SEQUENCE [LARGE SCALE GENOMIC DNA]</scope>
    <source>
        <strain evidence="7 8">DSM 18899</strain>
    </source>
</reference>
<dbReference type="PANTHER" id="PTHR42881:SF13">
    <property type="entry name" value="PROLYL ENDOPEPTIDASE"/>
    <property type="match status" value="1"/>
</dbReference>
<evidence type="ECO:0000256" key="3">
    <source>
        <dbReference type="ARBA" id="ARBA00022825"/>
    </source>
</evidence>
<dbReference type="Pfam" id="PF00326">
    <property type="entry name" value="Peptidase_S9"/>
    <property type="match status" value="1"/>
</dbReference>
<evidence type="ECO:0000259" key="5">
    <source>
        <dbReference type="Pfam" id="PF00326"/>
    </source>
</evidence>
<dbReference type="SUPFAM" id="SSF53474">
    <property type="entry name" value="alpha/beta-Hydrolases"/>
    <property type="match status" value="1"/>
</dbReference>
<dbReference type="GO" id="GO:0006508">
    <property type="term" value="P:proteolysis"/>
    <property type="evidence" value="ECO:0007669"/>
    <property type="project" value="UniProtKB-KW"/>
</dbReference>
<sequence length="694" mass="77373">MKKQLLTLALAGAALGVHAEAAVDAYQWLEDVGGEKALDWVKTQNAASRAMLEQEPGFAALRSQVREILDSKARIPYVNKLGSHYYNFWRDAEHPRGVWRRTDLASYKQAEPQWETVLDLDALAKAENENWVFKGSKCRYPAYDRCLIELSRGGADAVVVREFDIASKSFVADGFSLPEAKTDVSWQGKDAIFVGTDFGPGSQTDSGYPRVLKLWQRGTPLTAAKTVFEGQQSDISVGAAVVERPGYRYEIIERGVTFYTSETWLREGDKLSRLAVPDHAKVQFFGPQLLVHLRKPWKVAGKTWPAGSLIASDFAAFRAGKPRFTALFTPSATTALERDGISFTQNYVLLSSLDKVKGRISEWRFNAGQWHKREVAAPAFGSLGVMGVDEDSSDDYFLTHVDFLTPDSLYLARAGSDARELLKQRPAFFDASRFEIAQYEAKSKDGTRVPYFIVKDKTLKLDGSHPTLLYGYGGFEVSLTPWYSAGAGKAWIEKGGVYVVANIRGGGEFGPRWHQAALKQNRQKAYDDFIAVGEDLIQRKITQPKKLGIMGGSNGGLLMGVMLTQRPDLFGAVVCQVPLLDMQRYNQLLAGASWMGEYGNPDIPAEWAYIRKFSPYHNLQDGVRYPNVLFTTSTRDDRVHPGHARKMFAKMQGMGIQNAWYYENMEGGHAGAADNGQKADMTALEFSFLWKMLK</sequence>
<keyword evidence="4" id="KW-0732">Signal</keyword>
<dbReference type="Gene3D" id="2.130.10.120">
    <property type="entry name" value="Prolyl oligopeptidase, N-terminal domain"/>
    <property type="match status" value="1"/>
</dbReference>
<dbReference type="SUPFAM" id="SSF50993">
    <property type="entry name" value="Peptidase/esterase 'gauge' domain"/>
    <property type="match status" value="1"/>
</dbReference>
<dbReference type="InterPro" id="IPR029058">
    <property type="entry name" value="AB_hydrolase_fold"/>
</dbReference>
<evidence type="ECO:0000256" key="1">
    <source>
        <dbReference type="ARBA" id="ARBA00022670"/>
    </source>
</evidence>
<dbReference type="Gene3D" id="3.40.50.1820">
    <property type="entry name" value="alpha/beta hydrolase"/>
    <property type="match status" value="1"/>
</dbReference>
<dbReference type="RefSeq" id="WP_084658139.1">
    <property type="nucleotide sequence ID" value="NZ_FPKR01000002.1"/>
</dbReference>
<proteinExistence type="predicted"/>
<feature type="domain" description="Peptidase S9A N-terminal" evidence="6">
    <location>
        <begin position="18"/>
        <end position="425"/>
    </location>
</feature>
<evidence type="ECO:0000313" key="7">
    <source>
        <dbReference type="EMBL" id="SFZ72266.1"/>
    </source>
</evidence>
<dbReference type="Proteomes" id="UP000186513">
    <property type="component" value="Unassembled WGS sequence"/>
</dbReference>
<accession>A0A1K2H7A2</accession>
<evidence type="ECO:0000256" key="4">
    <source>
        <dbReference type="SAM" id="SignalP"/>
    </source>
</evidence>
<organism evidence="7 8">
    <name type="scientific">Chitinimonas taiwanensis DSM 18899</name>
    <dbReference type="NCBI Taxonomy" id="1121279"/>
    <lineage>
        <taxon>Bacteria</taxon>
        <taxon>Pseudomonadati</taxon>
        <taxon>Pseudomonadota</taxon>
        <taxon>Betaproteobacteria</taxon>
        <taxon>Neisseriales</taxon>
        <taxon>Chitinibacteraceae</taxon>
        <taxon>Chitinimonas</taxon>
    </lineage>
</organism>
<dbReference type="GO" id="GO:0004252">
    <property type="term" value="F:serine-type endopeptidase activity"/>
    <property type="evidence" value="ECO:0007669"/>
    <property type="project" value="InterPro"/>
</dbReference>
<name>A0A1K2H7A2_9NEIS</name>
<feature type="chain" id="PRO_5009678420" evidence="4">
    <location>
        <begin position="20"/>
        <end position="694"/>
    </location>
</feature>
<keyword evidence="3" id="KW-0720">Serine protease</keyword>
<gene>
    <name evidence="7" type="ORF">SAMN02745887_00575</name>
</gene>
<dbReference type="EMBL" id="FPKR01000002">
    <property type="protein sequence ID" value="SFZ72266.1"/>
    <property type="molecule type" value="Genomic_DNA"/>
</dbReference>
<keyword evidence="1" id="KW-0645">Protease</keyword>
<keyword evidence="2" id="KW-0378">Hydrolase</keyword>
<protein>
    <submittedName>
        <fullName evidence="7">Prolyl oligopeptidase</fullName>
    </submittedName>
</protein>
<evidence type="ECO:0000313" key="8">
    <source>
        <dbReference type="Proteomes" id="UP000186513"/>
    </source>
</evidence>
<dbReference type="InterPro" id="IPR001375">
    <property type="entry name" value="Peptidase_S9_cat"/>
</dbReference>
<dbReference type="InterPro" id="IPR023302">
    <property type="entry name" value="Pept_S9A_N"/>
</dbReference>
<feature type="domain" description="Peptidase S9 prolyl oligopeptidase catalytic" evidence="5">
    <location>
        <begin position="491"/>
        <end position="694"/>
    </location>
</feature>
<feature type="signal peptide" evidence="4">
    <location>
        <begin position="1"/>
        <end position="19"/>
    </location>
</feature>
<keyword evidence="8" id="KW-1185">Reference proteome</keyword>
<dbReference type="STRING" id="1121279.SAMN02745887_00575"/>
<dbReference type="PANTHER" id="PTHR42881">
    <property type="entry name" value="PROLYL ENDOPEPTIDASE"/>
    <property type="match status" value="1"/>
</dbReference>
<dbReference type="AlphaFoldDB" id="A0A1K2H7A2"/>
<dbReference type="InterPro" id="IPR002470">
    <property type="entry name" value="Peptidase_S9A"/>
</dbReference>
<dbReference type="InterPro" id="IPR051167">
    <property type="entry name" value="Prolyl_oligopep/macrocyclase"/>
</dbReference>
<dbReference type="Pfam" id="PF02897">
    <property type="entry name" value="Peptidase_S9_N"/>
    <property type="match status" value="1"/>
</dbReference>
<evidence type="ECO:0000259" key="6">
    <source>
        <dbReference type="Pfam" id="PF02897"/>
    </source>
</evidence>
<dbReference type="PRINTS" id="PR00862">
    <property type="entry name" value="PROLIGOPTASE"/>
</dbReference>
<dbReference type="GO" id="GO:0070012">
    <property type="term" value="F:oligopeptidase activity"/>
    <property type="evidence" value="ECO:0007669"/>
    <property type="project" value="TreeGrafter"/>
</dbReference>